<keyword evidence="3" id="KW-1185">Reference proteome</keyword>
<dbReference type="InterPro" id="IPR025649">
    <property type="entry name" value="DUF4360"/>
</dbReference>
<keyword evidence="1" id="KW-0732">Signal</keyword>
<dbReference type="EMBL" id="FNON01000008">
    <property type="protein sequence ID" value="SDZ00628.1"/>
    <property type="molecule type" value="Genomic_DNA"/>
</dbReference>
<dbReference type="Pfam" id="PF14273">
    <property type="entry name" value="DUF4360"/>
    <property type="match status" value="1"/>
</dbReference>
<reference evidence="2 3" key="1">
    <citation type="submission" date="2016-10" db="EMBL/GenBank/DDBJ databases">
        <authorList>
            <person name="de Groot N.N."/>
        </authorList>
    </citation>
    <scope>NUCLEOTIDE SEQUENCE [LARGE SCALE GENOMIC DNA]</scope>
    <source>
        <strain evidence="2 3">CPCC 202699</strain>
    </source>
</reference>
<proteinExistence type="predicted"/>
<feature type="chain" id="PRO_5038880068" description="DUF4360 domain-containing protein" evidence="1">
    <location>
        <begin position="20"/>
        <end position="198"/>
    </location>
</feature>
<evidence type="ECO:0000313" key="2">
    <source>
        <dbReference type="EMBL" id="SDZ00628.1"/>
    </source>
</evidence>
<organism evidence="2 3">
    <name type="scientific">Amycolatopsis xylanica</name>
    <dbReference type="NCBI Taxonomy" id="589385"/>
    <lineage>
        <taxon>Bacteria</taxon>
        <taxon>Bacillati</taxon>
        <taxon>Actinomycetota</taxon>
        <taxon>Actinomycetes</taxon>
        <taxon>Pseudonocardiales</taxon>
        <taxon>Pseudonocardiaceae</taxon>
        <taxon>Amycolatopsis</taxon>
    </lineage>
</organism>
<dbReference type="RefSeq" id="WP_091295632.1">
    <property type="nucleotide sequence ID" value="NZ_FNON01000008.1"/>
</dbReference>
<feature type="signal peptide" evidence="1">
    <location>
        <begin position="1"/>
        <end position="19"/>
    </location>
</feature>
<dbReference type="Proteomes" id="UP000199515">
    <property type="component" value="Unassembled WGS sequence"/>
</dbReference>
<dbReference type="PANTHER" id="PTHR38847">
    <property type="match status" value="1"/>
</dbReference>
<name>A0A1H3PI01_9PSEU</name>
<evidence type="ECO:0008006" key="4">
    <source>
        <dbReference type="Google" id="ProtNLM"/>
    </source>
</evidence>
<dbReference type="AlphaFoldDB" id="A0A1H3PI01"/>
<accession>A0A1H3PI01</accession>
<dbReference type="PANTHER" id="PTHR38847:SF1">
    <property type="entry name" value="PSEUDOURIDINE SYNTHASE RSUA_RLUA-LIKE DOMAIN-CONTAINING PROTEIN"/>
    <property type="match status" value="1"/>
</dbReference>
<dbReference type="OrthoDB" id="482707at2"/>
<gene>
    <name evidence="2" type="ORF">SAMN05421504_108221</name>
</gene>
<evidence type="ECO:0000313" key="3">
    <source>
        <dbReference type="Proteomes" id="UP000199515"/>
    </source>
</evidence>
<evidence type="ECO:0000256" key="1">
    <source>
        <dbReference type="SAM" id="SignalP"/>
    </source>
</evidence>
<protein>
    <recommendedName>
        <fullName evidence="4">DUF4360 domain-containing protein</fullName>
    </recommendedName>
</protein>
<dbReference type="STRING" id="589385.SAMN05421504_108221"/>
<sequence length="198" mass="20680">MLTTAAATLLAVSSAVVPATGTDEVPASVEVASVNGSGCPAGTADTSASGNTFSVSYRAFFAQAGGGANPADSRRNCQLSLRVSLPPGYTYGLAATSYTGFAHVEEGASALHRVSFYFQGTSPTVAVDHPFTGPLTGEWRSDYRPAEIVYSPCGDDRNLNINAELRVRTTDPSKRSFLVADASRGALRAKYEFAVKPC</sequence>